<protein>
    <recommendedName>
        <fullName evidence="4">Immunoglobulin I-set domain-containing protein</fullName>
    </recommendedName>
</protein>
<feature type="non-terminal residue" evidence="5">
    <location>
        <position position="1"/>
    </location>
</feature>
<accession>A0A3P7NB18</accession>
<feature type="domain" description="Immunoglobulin I-set" evidence="4">
    <location>
        <begin position="14"/>
        <end position="106"/>
    </location>
</feature>
<evidence type="ECO:0000313" key="6">
    <source>
        <dbReference type="Proteomes" id="UP000281553"/>
    </source>
</evidence>
<dbReference type="OrthoDB" id="504170at2759"/>
<keyword evidence="2" id="KW-1015">Disulfide bond</keyword>
<dbReference type="AlphaFoldDB" id="A0A3P7NB18"/>
<evidence type="ECO:0000256" key="1">
    <source>
        <dbReference type="ARBA" id="ARBA00022729"/>
    </source>
</evidence>
<organism evidence="5 6">
    <name type="scientific">Dibothriocephalus latus</name>
    <name type="common">Fish tapeworm</name>
    <name type="synonym">Diphyllobothrium latum</name>
    <dbReference type="NCBI Taxonomy" id="60516"/>
    <lineage>
        <taxon>Eukaryota</taxon>
        <taxon>Metazoa</taxon>
        <taxon>Spiralia</taxon>
        <taxon>Lophotrochozoa</taxon>
        <taxon>Platyhelminthes</taxon>
        <taxon>Cestoda</taxon>
        <taxon>Eucestoda</taxon>
        <taxon>Diphyllobothriidea</taxon>
        <taxon>Diphyllobothriidae</taxon>
        <taxon>Dibothriocephalus</taxon>
    </lineage>
</organism>
<evidence type="ECO:0000256" key="2">
    <source>
        <dbReference type="ARBA" id="ARBA00023157"/>
    </source>
</evidence>
<proteinExistence type="predicted"/>
<keyword evidence="1" id="KW-0732">Signal</keyword>
<dbReference type="PANTHER" id="PTHR45080:SF8">
    <property type="entry name" value="IG-LIKE DOMAIN-CONTAINING PROTEIN"/>
    <property type="match status" value="1"/>
</dbReference>
<dbReference type="GO" id="GO:0007156">
    <property type="term" value="P:homophilic cell adhesion via plasma membrane adhesion molecules"/>
    <property type="evidence" value="ECO:0007669"/>
    <property type="project" value="TreeGrafter"/>
</dbReference>
<reference evidence="5 6" key="1">
    <citation type="submission" date="2018-11" db="EMBL/GenBank/DDBJ databases">
        <authorList>
            <consortium name="Pathogen Informatics"/>
        </authorList>
    </citation>
    <scope>NUCLEOTIDE SEQUENCE [LARGE SCALE GENOMIC DNA]</scope>
</reference>
<dbReference type="PANTHER" id="PTHR45080">
    <property type="entry name" value="CONTACTIN 5"/>
    <property type="match status" value="1"/>
</dbReference>
<name>A0A3P7NB18_DIBLA</name>
<dbReference type="GO" id="GO:0050808">
    <property type="term" value="P:synapse organization"/>
    <property type="evidence" value="ECO:0007669"/>
    <property type="project" value="TreeGrafter"/>
</dbReference>
<dbReference type="GO" id="GO:0030424">
    <property type="term" value="C:axon"/>
    <property type="evidence" value="ECO:0007669"/>
    <property type="project" value="TreeGrafter"/>
</dbReference>
<dbReference type="GO" id="GO:0043025">
    <property type="term" value="C:neuronal cell body"/>
    <property type="evidence" value="ECO:0007669"/>
    <property type="project" value="TreeGrafter"/>
</dbReference>
<dbReference type="Gene3D" id="2.60.40.10">
    <property type="entry name" value="Immunoglobulins"/>
    <property type="match status" value="1"/>
</dbReference>
<dbReference type="Proteomes" id="UP000281553">
    <property type="component" value="Unassembled WGS sequence"/>
</dbReference>
<evidence type="ECO:0000256" key="3">
    <source>
        <dbReference type="SAM" id="MobiDB-lite"/>
    </source>
</evidence>
<dbReference type="Pfam" id="PF07679">
    <property type="entry name" value="I-set"/>
    <property type="match status" value="1"/>
</dbReference>
<dbReference type="InterPro" id="IPR013098">
    <property type="entry name" value="Ig_I-set"/>
</dbReference>
<dbReference type="EMBL" id="UYRU01084850">
    <property type="protein sequence ID" value="VDN34173.1"/>
    <property type="molecule type" value="Genomic_DNA"/>
</dbReference>
<dbReference type="GO" id="GO:0005886">
    <property type="term" value="C:plasma membrane"/>
    <property type="evidence" value="ECO:0007669"/>
    <property type="project" value="TreeGrafter"/>
</dbReference>
<feature type="region of interest" description="Disordered" evidence="3">
    <location>
        <begin position="1"/>
        <end position="23"/>
    </location>
</feature>
<sequence>DTRYQETEEVPSAPTFEVSPQETTAIEGSPVRLLVKAGGVPPPRVQWFINGDVLPTSGGGGAWRIYADGGISYLELNRCGPPGEFQVTVVAKNKMGEASASCNLYVEPQPDYRPDLKHVEPESPFRKLMSLKKVERSQELTKALSKPKARALDLRKLERSKCSRQLYCI</sequence>
<evidence type="ECO:0000259" key="4">
    <source>
        <dbReference type="Pfam" id="PF07679"/>
    </source>
</evidence>
<dbReference type="InterPro" id="IPR050958">
    <property type="entry name" value="Cell_Adh-Cytoskel_Orgn"/>
</dbReference>
<keyword evidence="6" id="KW-1185">Reference proteome</keyword>
<dbReference type="InterPro" id="IPR036179">
    <property type="entry name" value="Ig-like_dom_sf"/>
</dbReference>
<dbReference type="SUPFAM" id="SSF48726">
    <property type="entry name" value="Immunoglobulin"/>
    <property type="match status" value="1"/>
</dbReference>
<evidence type="ECO:0000313" key="5">
    <source>
        <dbReference type="EMBL" id="VDN34173.1"/>
    </source>
</evidence>
<dbReference type="GO" id="GO:0008046">
    <property type="term" value="F:axon guidance receptor activity"/>
    <property type="evidence" value="ECO:0007669"/>
    <property type="project" value="TreeGrafter"/>
</dbReference>
<dbReference type="InterPro" id="IPR013783">
    <property type="entry name" value="Ig-like_fold"/>
</dbReference>
<gene>
    <name evidence="5" type="ORF">DILT_LOCUS16443</name>
</gene>